<dbReference type="RefSeq" id="WP_138572471.1">
    <property type="nucleotide sequence ID" value="NZ_CP040818.1"/>
</dbReference>
<sequence length="138" mass="14144">MYRFALLCITATAALAACTPASEHARDVAAANSADDKLTVGVVQREIHVGMTGSDVASVLGSPNVVTSNSGGGETWIYDKISTQNAYSGSSGGVNALFLAGVGANAAASATTQRTLTVIIKYDATGRVSDFSYRQSSF</sequence>
<dbReference type="Proteomes" id="UP000305888">
    <property type="component" value="Chromosome"/>
</dbReference>
<reference evidence="2 3" key="1">
    <citation type="submission" date="2019-06" db="EMBL/GenBank/DDBJ databases">
        <title>Genome sequence of Rhodobacteraceae bacterium D4M1.</title>
        <authorList>
            <person name="Cao J."/>
        </authorList>
    </citation>
    <scope>NUCLEOTIDE SEQUENCE [LARGE SCALE GENOMIC DNA]</scope>
    <source>
        <strain evidence="2 3">D4M1</strain>
    </source>
</reference>
<feature type="signal peptide" evidence="1">
    <location>
        <begin position="1"/>
        <end position="16"/>
    </location>
</feature>
<dbReference type="EMBL" id="CP040818">
    <property type="protein sequence ID" value="QDL91513.1"/>
    <property type="molecule type" value="Genomic_DNA"/>
</dbReference>
<evidence type="ECO:0000313" key="2">
    <source>
        <dbReference type="EMBL" id="QDL91513.1"/>
    </source>
</evidence>
<dbReference type="PROSITE" id="PS51257">
    <property type="entry name" value="PROKAR_LIPOPROTEIN"/>
    <property type="match status" value="1"/>
</dbReference>
<keyword evidence="3" id="KW-1185">Reference proteome</keyword>
<keyword evidence="1" id="KW-0732">Signal</keyword>
<feature type="chain" id="PRO_5023122984" evidence="1">
    <location>
        <begin position="17"/>
        <end position="138"/>
    </location>
</feature>
<organism evidence="2 3">
    <name type="scientific">Paroceanicella profunda</name>
    <dbReference type="NCBI Taxonomy" id="2579971"/>
    <lineage>
        <taxon>Bacteria</taxon>
        <taxon>Pseudomonadati</taxon>
        <taxon>Pseudomonadota</taxon>
        <taxon>Alphaproteobacteria</taxon>
        <taxon>Rhodobacterales</taxon>
        <taxon>Paracoccaceae</taxon>
        <taxon>Paroceanicella</taxon>
    </lineage>
</organism>
<evidence type="ECO:0000313" key="3">
    <source>
        <dbReference type="Proteomes" id="UP000305888"/>
    </source>
</evidence>
<accession>A0A5B8FZ62</accession>
<evidence type="ECO:0000256" key="1">
    <source>
        <dbReference type="SAM" id="SignalP"/>
    </source>
</evidence>
<dbReference type="KEGG" id="ppru:FDP22_06785"/>
<protein>
    <submittedName>
        <fullName evidence="2">Outer membrane protein assembly factor BamE</fullName>
    </submittedName>
</protein>
<proteinExistence type="predicted"/>
<gene>
    <name evidence="2" type="ORF">FDP22_06785</name>
</gene>
<name>A0A5B8FZ62_9RHOB</name>
<dbReference type="AlphaFoldDB" id="A0A5B8FZ62"/>
<dbReference type="OrthoDB" id="9795390at2"/>